<gene>
    <name evidence="2" type="ORF">FHX73_11848</name>
</gene>
<dbReference type="Pfam" id="PF19534">
    <property type="entry name" value="DUF6059"/>
    <property type="match status" value="1"/>
</dbReference>
<organism evidence="2 3">
    <name type="scientific">Kitasatospora viridis</name>
    <dbReference type="NCBI Taxonomy" id="281105"/>
    <lineage>
        <taxon>Bacteria</taxon>
        <taxon>Bacillati</taxon>
        <taxon>Actinomycetota</taxon>
        <taxon>Actinomycetes</taxon>
        <taxon>Kitasatosporales</taxon>
        <taxon>Streptomycetaceae</taxon>
        <taxon>Kitasatospora</taxon>
    </lineage>
</organism>
<comment type="caution">
    <text evidence="2">The sequence shown here is derived from an EMBL/GenBank/DDBJ whole genome shotgun (WGS) entry which is preliminary data.</text>
</comment>
<dbReference type="InterPro" id="IPR045701">
    <property type="entry name" value="DUF6059"/>
</dbReference>
<feature type="compositionally biased region" description="Pro residues" evidence="1">
    <location>
        <begin position="37"/>
        <end position="47"/>
    </location>
</feature>
<name>A0A561UCI4_9ACTN</name>
<protein>
    <submittedName>
        <fullName evidence="2">Uncharacterized protein</fullName>
    </submittedName>
</protein>
<feature type="region of interest" description="Disordered" evidence="1">
    <location>
        <begin position="33"/>
        <end position="73"/>
    </location>
</feature>
<sequence>MGLVLSLLRRCALAVARSLTAFGNIQFHLGEGYPPNTYQPPPLPSEPPFQLVPLSGPPLGHPENGYRPPPTETERRLWAQLGVDLDDVER</sequence>
<evidence type="ECO:0000313" key="2">
    <source>
        <dbReference type="EMBL" id="TWF97073.1"/>
    </source>
</evidence>
<evidence type="ECO:0000256" key="1">
    <source>
        <dbReference type="SAM" id="MobiDB-lite"/>
    </source>
</evidence>
<reference evidence="2 3" key="1">
    <citation type="submission" date="2019-06" db="EMBL/GenBank/DDBJ databases">
        <title>Sequencing the genomes of 1000 actinobacteria strains.</title>
        <authorList>
            <person name="Klenk H.-P."/>
        </authorList>
    </citation>
    <scope>NUCLEOTIDE SEQUENCE [LARGE SCALE GENOMIC DNA]</scope>
    <source>
        <strain evidence="2 3">DSM 44826</strain>
    </source>
</reference>
<keyword evidence="3" id="KW-1185">Reference proteome</keyword>
<dbReference type="RefSeq" id="WP_145903346.1">
    <property type="nucleotide sequence ID" value="NZ_BAAAMZ010000043.1"/>
</dbReference>
<evidence type="ECO:0000313" key="3">
    <source>
        <dbReference type="Proteomes" id="UP000317940"/>
    </source>
</evidence>
<dbReference type="EMBL" id="VIWT01000001">
    <property type="protein sequence ID" value="TWF97073.1"/>
    <property type="molecule type" value="Genomic_DNA"/>
</dbReference>
<proteinExistence type="predicted"/>
<accession>A0A561UCI4</accession>
<dbReference type="Proteomes" id="UP000317940">
    <property type="component" value="Unassembled WGS sequence"/>
</dbReference>
<dbReference type="AlphaFoldDB" id="A0A561UCI4"/>